<evidence type="ECO:0000313" key="2">
    <source>
        <dbReference type="EMBL" id="MEU0153262.1"/>
    </source>
</evidence>
<dbReference type="SMART" id="SM00829">
    <property type="entry name" value="PKS_ER"/>
    <property type="match status" value="1"/>
</dbReference>
<keyword evidence="3" id="KW-1185">Reference proteome</keyword>
<dbReference type="Pfam" id="PF08240">
    <property type="entry name" value="ADH_N"/>
    <property type="match status" value="1"/>
</dbReference>
<dbReference type="CDD" id="cd08241">
    <property type="entry name" value="QOR1"/>
    <property type="match status" value="1"/>
</dbReference>
<reference evidence="2 3" key="1">
    <citation type="submission" date="2024-06" db="EMBL/GenBank/DDBJ databases">
        <title>The Natural Products Discovery Center: Release of the First 8490 Sequenced Strains for Exploring Actinobacteria Biosynthetic Diversity.</title>
        <authorList>
            <person name="Kalkreuter E."/>
            <person name="Kautsar S.A."/>
            <person name="Yang D."/>
            <person name="Bader C.D."/>
            <person name="Teijaro C.N."/>
            <person name="Fluegel L."/>
            <person name="Davis C.M."/>
            <person name="Simpson J.R."/>
            <person name="Lauterbach L."/>
            <person name="Steele A.D."/>
            <person name="Gui C."/>
            <person name="Meng S."/>
            <person name="Li G."/>
            <person name="Viehrig K."/>
            <person name="Ye F."/>
            <person name="Su P."/>
            <person name="Kiefer A.F."/>
            <person name="Nichols A."/>
            <person name="Cepeda A.J."/>
            <person name="Yan W."/>
            <person name="Fan B."/>
            <person name="Jiang Y."/>
            <person name="Adhikari A."/>
            <person name="Zheng C.-J."/>
            <person name="Schuster L."/>
            <person name="Cowan T.M."/>
            <person name="Smanski M.J."/>
            <person name="Chevrette M.G."/>
            <person name="De Carvalho L.P.S."/>
            <person name="Shen B."/>
        </authorList>
    </citation>
    <scope>NUCLEOTIDE SEQUENCE [LARGE SCALE GENOMIC DNA]</scope>
    <source>
        <strain evidence="2 3">NPDC006286</strain>
    </source>
</reference>
<accession>A0ABV2VKD4</accession>
<dbReference type="Pfam" id="PF00107">
    <property type="entry name" value="ADH_zinc_N"/>
    <property type="match status" value="1"/>
</dbReference>
<dbReference type="RefSeq" id="WP_355665097.1">
    <property type="nucleotide sequence ID" value="NZ_JBEXRX010000038.1"/>
</dbReference>
<dbReference type="GO" id="GO:0016491">
    <property type="term" value="F:oxidoreductase activity"/>
    <property type="evidence" value="ECO:0007669"/>
    <property type="project" value="UniProtKB-KW"/>
</dbReference>
<protein>
    <submittedName>
        <fullName evidence="2">NADPH:quinone oxidoreductase family protein</fullName>
        <ecNumber evidence="2">1.-.-.-</ecNumber>
    </submittedName>
</protein>
<dbReference type="EC" id="1.-.-.-" evidence="2"/>
<dbReference type="Gene3D" id="3.90.180.10">
    <property type="entry name" value="Medium-chain alcohol dehydrogenases, catalytic domain"/>
    <property type="match status" value="1"/>
</dbReference>
<proteinExistence type="predicted"/>
<dbReference type="InterPro" id="IPR051397">
    <property type="entry name" value="Zn-ADH-like_protein"/>
</dbReference>
<dbReference type="InterPro" id="IPR020843">
    <property type="entry name" value="ER"/>
</dbReference>
<evidence type="ECO:0000313" key="3">
    <source>
        <dbReference type="Proteomes" id="UP001550348"/>
    </source>
</evidence>
<gene>
    <name evidence="2" type="ORF">ABZ071_15315</name>
</gene>
<keyword evidence="2" id="KW-0560">Oxidoreductase</keyword>
<organism evidence="2 3">
    <name type="scientific">Micromonospora fulviviridis</name>
    <dbReference type="NCBI Taxonomy" id="47860"/>
    <lineage>
        <taxon>Bacteria</taxon>
        <taxon>Bacillati</taxon>
        <taxon>Actinomycetota</taxon>
        <taxon>Actinomycetes</taxon>
        <taxon>Micromonosporales</taxon>
        <taxon>Micromonosporaceae</taxon>
        <taxon>Micromonospora</taxon>
    </lineage>
</organism>
<name>A0ABV2VKD4_9ACTN</name>
<dbReference type="PANTHER" id="PTHR43677:SF4">
    <property type="entry name" value="QUINONE OXIDOREDUCTASE-LIKE PROTEIN 2"/>
    <property type="match status" value="1"/>
</dbReference>
<dbReference type="Proteomes" id="UP001550348">
    <property type="component" value="Unassembled WGS sequence"/>
</dbReference>
<dbReference type="SUPFAM" id="SSF51735">
    <property type="entry name" value="NAD(P)-binding Rossmann-fold domains"/>
    <property type="match status" value="1"/>
</dbReference>
<dbReference type="PANTHER" id="PTHR43677">
    <property type="entry name" value="SHORT-CHAIN DEHYDROGENASE/REDUCTASE"/>
    <property type="match status" value="1"/>
</dbReference>
<dbReference type="SUPFAM" id="SSF50129">
    <property type="entry name" value="GroES-like"/>
    <property type="match status" value="1"/>
</dbReference>
<dbReference type="InterPro" id="IPR013154">
    <property type="entry name" value="ADH-like_N"/>
</dbReference>
<dbReference type="Gene3D" id="3.40.50.720">
    <property type="entry name" value="NAD(P)-binding Rossmann-like Domain"/>
    <property type="match status" value="1"/>
</dbReference>
<comment type="caution">
    <text evidence="2">The sequence shown here is derived from an EMBL/GenBank/DDBJ whole genome shotgun (WGS) entry which is preliminary data.</text>
</comment>
<evidence type="ECO:0000259" key="1">
    <source>
        <dbReference type="SMART" id="SM00829"/>
    </source>
</evidence>
<dbReference type="InterPro" id="IPR036291">
    <property type="entry name" value="NAD(P)-bd_dom_sf"/>
</dbReference>
<feature type="domain" description="Enoyl reductase (ER)" evidence="1">
    <location>
        <begin position="6"/>
        <end position="320"/>
    </location>
</feature>
<dbReference type="EMBL" id="JBEXRX010000038">
    <property type="protein sequence ID" value="MEU0153262.1"/>
    <property type="molecule type" value="Genomic_DNA"/>
</dbReference>
<sequence>MTELGEPRDVLRLLDVPDPEPGPGQLVVRVLASPANFPDVLMCRGEYQVRPELPFTPGVELCGEVVALGEGVAGFAVGDRVLGGAALPHGGFGEFALLDATSTFPAPAALDDAEASALYIGYQTGWFGLHRRAALRAGETLLVHAVAGGVGSAAVQLGKAAGARVIGVVGGPEKAAVARALGADVVVDRRDEDFVEVVRAETGGRGADVVYDPVGGDTYQRSTKCVAFEGRILVVGFAGGRIQSAALNHALVKNYSIVGLHWGLYQRHDPAAVAECHRALTALAARGAVRPLVSERLPLDEVAAGVQRLADGATVGRVVYVPVPTRPIPTHRGVDAQ</sequence>
<dbReference type="InterPro" id="IPR013149">
    <property type="entry name" value="ADH-like_C"/>
</dbReference>
<dbReference type="InterPro" id="IPR011032">
    <property type="entry name" value="GroES-like_sf"/>
</dbReference>